<evidence type="ECO:0008006" key="3">
    <source>
        <dbReference type="Google" id="ProtNLM"/>
    </source>
</evidence>
<evidence type="ECO:0000256" key="1">
    <source>
        <dbReference type="SAM" id="MobiDB-lite"/>
    </source>
</evidence>
<reference evidence="2" key="1">
    <citation type="journal article" date="2020" name="mSystems">
        <title>Genome- and Community-Level Interaction Insights into Carbon Utilization and Element Cycling Functions of Hydrothermarchaeota in Hydrothermal Sediment.</title>
        <authorList>
            <person name="Zhou Z."/>
            <person name="Liu Y."/>
            <person name="Xu W."/>
            <person name="Pan J."/>
            <person name="Luo Z.H."/>
            <person name="Li M."/>
        </authorList>
    </citation>
    <scope>NUCLEOTIDE SEQUENCE [LARGE SCALE GENOMIC DNA]</scope>
    <source>
        <strain evidence="2">SpSt-488</strain>
    </source>
</reference>
<dbReference type="AlphaFoldDB" id="A0A7C4CDX7"/>
<gene>
    <name evidence="2" type="ORF">ENS41_05580</name>
</gene>
<comment type="caution">
    <text evidence="2">The sequence shown here is derived from an EMBL/GenBank/DDBJ whole genome shotgun (WGS) entry which is preliminary data.</text>
</comment>
<feature type="region of interest" description="Disordered" evidence="1">
    <location>
        <begin position="171"/>
        <end position="197"/>
    </location>
</feature>
<dbReference type="InterPro" id="IPR036116">
    <property type="entry name" value="FN3_sf"/>
</dbReference>
<accession>A0A7C4CDX7</accession>
<evidence type="ECO:0000313" key="2">
    <source>
        <dbReference type="EMBL" id="HGK28409.1"/>
    </source>
</evidence>
<proteinExistence type="predicted"/>
<sequence>MARFPKSAAEILALGQSMATGLAANAAVYPAPPVSVADLGAALGAYVTAKNAATAAQAAAEQATATKDEALQALTDAMKADIRYAENTVNFDDDKLKLIGWAGRAAKTSLEAPGQARTLEAPREGEGWVFLDWKEPVDGGAVAAYKIQRRLRPDGPWSDAGLAVESEITLTNQERGKEWNTASSPSTKPAKANPATPSWRCCEHEYIENPGAGKAFNG</sequence>
<name>A0A7C4CDX7_UNCW3</name>
<organism evidence="2">
    <name type="scientific">candidate division WOR-3 bacterium</name>
    <dbReference type="NCBI Taxonomy" id="2052148"/>
    <lineage>
        <taxon>Bacteria</taxon>
        <taxon>Bacteria division WOR-3</taxon>
    </lineage>
</organism>
<dbReference type="EMBL" id="DSUT01000115">
    <property type="protein sequence ID" value="HGK28409.1"/>
    <property type="molecule type" value="Genomic_DNA"/>
</dbReference>
<dbReference type="SUPFAM" id="SSF49265">
    <property type="entry name" value="Fibronectin type III"/>
    <property type="match status" value="1"/>
</dbReference>
<protein>
    <recommendedName>
        <fullName evidence="3">Fibronectin type III domain-containing protein</fullName>
    </recommendedName>
</protein>